<protein>
    <submittedName>
        <fullName evidence="1">Unannotated protein</fullName>
    </submittedName>
</protein>
<evidence type="ECO:0000313" key="1">
    <source>
        <dbReference type="EMBL" id="CAB4581501.1"/>
    </source>
</evidence>
<proteinExistence type="inferred from homology"/>
<dbReference type="InterPro" id="IPR024078">
    <property type="entry name" value="LmbE-like_dom_sf"/>
</dbReference>
<dbReference type="EMBL" id="CAEZTT010000120">
    <property type="protein sequence ID" value="CAB4581501.1"/>
    <property type="molecule type" value="Genomic_DNA"/>
</dbReference>
<name>A0A6J6EY89_9ZZZZ</name>
<dbReference type="NCBIfam" id="TIGR03446">
    <property type="entry name" value="mycothiol_Mca"/>
    <property type="match status" value="1"/>
</dbReference>
<dbReference type="PANTHER" id="PTHR12993">
    <property type="entry name" value="N-ACETYLGLUCOSAMINYL-PHOSPHATIDYLINOSITOL DE-N-ACETYLASE-RELATED"/>
    <property type="match status" value="1"/>
</dbReference>
<dbReference type="Pfam" id="PF02585">
    <property type="entry name" value="PIG-L"/>
    <property type="match status" value="1"/>
</dbReference>
<organism evidence="1">
    <name type="scientific">freshwater metagenome</name>
    <dbReference type="NCBI Taxonomy" id="449393"/>
    <lineage>
        <taxon>unclassified sequences</taxon>
        <taxon>metagenomes</taxon>
        <taxon>ecological metagenomes</taxon>
    </lineage>
</organism>
<dbReference type="GO" id="GO:0010126">
    <property type="term" value="P:mycothiol metabolic process"/>
    <property type="evidence" value="ECO:0007669"/>
    <property type="project" value="InterPro"/>
</dbReference>
<dbReference type="AlphaFoldDB" id="A0A6J6EY89"/>
<dbReference type="InterPro" id="IPR017811">
    <property type="entry name" value="Mca"/>
</dbReference>
<accession>A0A6J6EY89</accession>
<dbReference type="SUPFAM" id="SSF102588">
    <property type="entry name" value="LmbE-like"/>
    <property type="match status" value="1"/>
</dbReference>
<gene>
    <name evidence="1" type="ORF">UFOPK1726_00958</name>
</gene>
<dbReference type="HAMAP" id="MF_01482">
    <property type="entry name" value="Mca"/>
    <property type="match status" value="1"/>
</dbReference>
<dbReference type="Gene3D" id="3.40.50.10320">
    <property type="entry name" value="LmbE-like"/>
    <property type="match status" value="1"/>
</dbReference>
<dbReference type="GO" id="GO:0016811">
    <property type="term" value="F:hydrolase activity, acting on carbon-nitrogen (but not peptide) bonds, in linear amides"/>
    <property type="evidence" value="ECO:0007669"/>
    <property type="project" value="TreeGrafter"/>
</dbReference>
<reference evidence="1" key="1">
    <citation type="submission" date="2020-05" db="EMBL/GenBank/DDBJ databases">
        <authorList>
            <person name="Chiriac C."/>
            <person name="Salcher M."/>
            <person name="Ghai R."/>
            <person name="Kavagutti S V."/>
        </authorList>
    </citation>
    <scope>NUCLEOTIDE SEQUENCE</scope>
</reference>
<dbReference type="PANTHER" id="PTHR12993:SF11">
    <property type="entry name" value="N-ACETYLGLUCOSAMINYL-PHOSPHATIDYLINOSITOL DE-N-ACETYLASE"/>
    <property type="match status" value="1"/>
</dbReference>
<sequence length="283" mass="31714">MTQPLRLLAVHAHPDDESSKGAATVAKYVAEGASVLIVTATGGERGDILNEKFVMPDDVELAQIRKAEMAAAQQVLGCDHVWLGFIDSGYPEGDPKPPVPADSFAAQDLATASAKLIEIFREFRPHVVLTYDENGGYPHPDHIRTHEITMFAYEKAADPSYPSPIPTWQVPKIYYHQNFSYERVLTMHEAILAANMESPFTDWLKDWERGPSRVTTRVNCADFFDKRDLALKAHATQIDPEGLWFAFPRDVEREIWPTEDYELAVDNVGVTLPEDDLFTGLRG</sequence>
<dbReference type="InterPro" id="IPR003737">
    <property type="entry name" value="GlcNAc_PI_deacetylase-related"/>
</dbReference>